<evidence type="ECO:0000313" key="1">
    <source>
        <dbReference type="EMBL" id="PKU66910.1"/>
    </source>
</evidence>
<evidence type="ECO:0000313" key="2">
    <source>
        <dbReference type="Proteomes" id="UP000233837"/>
    </source>
</evidence>
<dbReference type="PANTHER" id="PTHR33710:SF71">
    <property type="entry name" value="ENDONUCLEASE_EXONUCLEASE_PHOSPHATASE DOMAIN-CONTAINING PROTEIN"/>
    <property type="match status" value="1"/>
</dbReference>
<dbReference type="Proteomes" id="UP000233837">
    <property type="component" value="Unassembled WGS sequence"/>
</dbReference>
<reference evidence="1 2" key="1">
    <citation type="journal article" date="2016" name="Sci. Rep.">
        <title>The Dendrobium catenatum Lindl. genome sequence provides insights into polysaccharide synthase, floral development and adaptive evolution.</title>
        <authorList>
            <person name="Zhang G.Q."/>
            <person name="Xu Q."/>
            <person name="Bian C."/>
            <person name="Tsai W.C."/>
            <person name="Yeh C.M."/>
            <person name="Liu K.W."/>
            <person name="Yoshida K."/>
            <person name="Zhang L.S."/>
            <person name="Chang S.B."/>
            <person name="Chen F."/>
            <person name="Shi Y."/>
            <person name="Su Y.Y."/>
            <person name="Zhang Y.Q."/>
            <person name="Chen L.J."/>
            <person name="Yin Y."/>
            <person name="Lin M."/>
            <person name="Huang H."/>
            <person name="Deng H."/>
            <person name="Wang Z.W."/>
            <person name="Zhu S.L."/>
            <person name="Zhao X."/>
            <person name="Deng C."/>
            <person name="Niu S.C."/>
            <person name="Huang J."/>
            <person name="Wang M."/>
            <person name="Liu G.H."/>
            <person name="Yang H.J."/>
            <person name="Xiao X.J."/>
            <person name="Hsiao Y.Y."/>
            <person name="Wu W.L."/>
            <person name="Chen Y.Y."/>
            <person name="Mitsuda N."/>
            <person name="Ohme-Takagi M."/>
            <person name="Luo Y.B."/>
            <person name="Van de Peer Y."/>
            <person name="Liu Z.J."/>
        </authorList>
    </citation>
    <scope>NUCLEOTIDE SEQUENCE [LARGE SCALE GENOMIC DNA]</scope>
    <source>
        <tissue evidence="1">The whole plant</tissue>
    </source>
</reference>
<dbReference type="SUPFAM" id="SSF56219">
    <property type="entry name" value="DNase I-like"/>
    <property type="match status" value="1"/>
</dbReference>
<accession>A0A2I0VU30</accession>
<dbReference type="AlphaFoldDB" id="A0A2I0VU30"/>
<organism evidence="1 2">
    <name type="scientific">Dendrobium catenatum</name>
    <dbReference type="NCBI Taxonomy" id="906689"/>
    <lineage>
        <taxon>Eukaryota</taxon>
        <taxon>Viridiplantae</taxon>
        <taxon>Streptophyta</taxon>
        <taxon>Embryophyta</taxon>
        <taxon>Tracheophyta</taxon>
        <taxon>Spermatophyta</taxon>
        <taxon>Magnoliopsida</taxon>
        <taxon>Liliopsida</taxon>
        <taxon>Asparagales</taxon>
        <taxon>Orchidaceae</taxon>
        <taxon>Epidendroideae</taxon>
        <taxon>Malaxideae</taxon>
        <taxon>Dendrobiinae</taxon>
        <taxon>Dendrobium</taxon>
    </lineage>
</organism>
<reference evidence="1 2" key="2">
    <citation type="journal article" date="2017" name="Nature">
        <title>The Apostasia genome and the evolution of orchids.</title>
        <authorList>
            <person name="Zhang G.Q."/>
            <person name="Liu K.W."/>
            <person name="Li Z."/>
            <person name="Lohaus R."/>
            <person name="Hsiao Y.Y."/>
            <person name="Niu S.C."/>
            <person name="Wang J.Y."/>
            <person name="Lin Y.C."/>
            <person name="Xu Q."/>
            <person name="Chen L.J."/>
            <person name="Yoshida K."/>
            <person name="Fujiwara S."/>
            <person name="Wang Z.W."/>
            <person name="Zhang Y.Q."/>
            <person name="Mitsuda N."/>
            <person name="Wang M."/>
            <person name="Liu G.H."/>
            <person name="Pecoraro L."/>
            <person name="Huang H.X."/>
            <person name="Xiao X.J."/>
            <person name="Lin M."/>
            <person name="Wu X.Y."/>
            <person name="Wu W.L."/>
            <person name="Chen Y.Y."/>
            <person name="Chang S.B."/>
            <person name="Sakamoto S."/>
            <person name="Ohme-Takagi M."/>
            <person name="Yagi M."/>
            <person name="Zeng S.J."/>
            <person name="Shen C.Y."/>
            <person name="Yeh C.M."/>
            <person name="Luo Y.B."/>
            <person name="Tsai W.C."/>
            <person name="Van de Peer Y."/>
            <person name="Liu Z.J."/>
        </authorList>
    </citation>
    <scope>NUCLEOTIDE SEQUENCE [LARGE SCALE GENOMIC DNA]</scope>
    <source>
        <tissue evidence="1">The whole plant</tissue>
    </source>
</reference>
<evidence type="ECO:0008006" key="3">
    <source>
        <dbReference type="Google" id="ProtNLM"/>
    </source>
</evidence>
<name>A0A2I0VU30_9ASPA</name>
<dbReference type="InterPro" id="IPR036691">
    <property type="entry name" value="Endo/exonu/phosph_ase_sf"/>
</dbReference>
<keyword evidence="2" id="KW-1185">Reference proteome</keyword>
<dbReference type="PANTHER" id="PTHR33710">
    <property type="entry name" value="BNAC02G09200D PROTEIN"/>
    <property type="match status" value="1"/>
</dbReference>
<proteinExistence type="predicted"/>
<dbReference type="Gene3D" id="3.60.10.10">
    <property type="entry name" value="Endonuclease/exonuclease/phosphatase"/>
    <property type="match status" value="1"/>
</dbReference>
<sequence length="207" mass="23868">MGDFNCYRFEHEKAGGNTSSNVRVGELNSFIFDSGLQDLKSVGLLFTWFNQRLDAPIHIKLDRMLINSSFLDLFPLAYYKVDSFYNSDHAPIILLASNLRKAVYRFMYKEFWTKLDNFWDELILAFERPVCASPIASFYDSLKSLKLAIKNKNWCSSNFLSTRILELKNLQAQCLSNIQGDPLNPDLNLLLKNTNDHLASAQDAWYT</sequence>
<protein>
    <recommendedName>
        <fullName evidence="3">Endonuclease/exonuclease/phosphatase domain-containing protein</fullName>
    </recommendedName>
</protein>
<dbReference type="EMBL" id="KZ503235">
    <property type="protein sequence ID" value="PKU66910.1"/>
    <property type="molecule type" value="Genomic_DNA"/>
</dbReference>
<gene>
    <name evidence="1" type="ORF">MA16_Dca018913</name>
</gene>